<accession>A0A1Y1HWD9</accession>
<dbReference type="EMBL" id="DF236996">
    <property type="protein sequence ID" value="GAQ80158.1"/>
    <property type="molecule type" value="Genomic_DNA"/>
</dbReference>
<gene>
    <name evidence="2" type="ORF">KFL_000470310</name>
</gene>
<evidence type="ECO:0000313" key="2">
    <source>
        <dbReference type="EMBL" id="GAQ80158.1"/>
    </source>
</evidence>
<dbReference type="PANTHER" id="PTHR36513:SF1">
    <property type="entry name" value="TRANSMEMBRANE PROTEIN"/>
    <property type="match status" value="1"/>
</dbReference>
<dbReference type="PANTHER" id="PTHR36513">
    <property type="entry name" value="ABC TRANSMEMBRANE TYPE-1 DOMAIN-CONTAINING PROTEIN"/>
    <property type="match status" value="1"/>
</dbReference>
<evidence type="ECO:0000256" key="1">
    <source>
        <dbReference type="SAM" id="MobiDB-lite"/>
    </source>
</evidence>
<evidence type="ECO:0000313" key="3">
    <source>
        <dbReference type="Proteomes" id="UP000054558"/>
    </source>
</evidence>
<feature type="region of interest" description="Disordered" evidence="1">
    <location>
        <begin position="102"/>
        <end position="126"/>
    </location>
</feature>
<dbReference type="Proteomes" id="UP000054558">
    <property type="component" value="Unassembled WGS sequence"/>
</dbReference>
<dbReference type="InterPro" id="IPR029058">
    <property type="entry name" value="AB_hydrolase_fold"/>
</dbReference>
<evidence type="ECO:0008006" key="4">
    <source>
        <dbReference type="Google" id="ProtNLM"/>
    </source>
</evidence>
<dbReference type="InterPro" id="IPR010297">
    <property type="entry name" value="DUF900_hydrolase"/>
</dbReference>
<reference evidence="2 3" key="1">
    <citation type="journal article" date="2014" name="Nat. Commun.">
        <title>Klebsormidium flaccidum genome reveals primary factors for plant terrestrial adaptation.</title>
        <authorList>
            <person name="Hori K."/>
            <person name="Maruyama F."/>
            <person name="Fujisawa T."/>
            <person name="Togashi T."/>
            <person name="Yamamoto N."/>
            <person name="Seo M."/>
            <person name="Sato S."/>
            <person name="Yamada T."/>
            <person name="Mori H."/>
            <person name="Tajima N."/>
            <person name="Moriyama T."/>
            <person name="Ikeuchi M."/>
            <person name="Watanabe M."/>
            <person name="Wada H."/>
            <person name="Kobayashi K."/>
            <person name="Saito M."/>
            <person name="Masuda T."/>
            <person name="Sasaki-Sekimoto Y."/>
            <person name="Mashiguchi K."/>
            <person name="Awai K."/>
            <person name="Shimojima M."/>
            <person name="Masuda S."/>
            <person name="Iwai M."/>
            <person name="Nobusawa T."/>
            <person name="Narise T."/>
            <person name="Kondo S."/>
            <person name="Saito H."/>
            <person name="Sato R."/>
            <person name="Murakawa M."/>
            <person name="Ihara Y."/>
            <person name="Oshima-Yamada Y."/>
            <person name="Ohtaka K."/>
            <person name="Satoh M."/>
            <person name="Sonobe K."/>
            <person name="Ishii M."/>
            <person name="Ohtani R."/>
            <person name="Kanamori-Sato M."/>
            <person name="Honoki R."/>
            <person name="Miyazaki D."/>
            <person name="Mochizuki H."/>
            <person name="Umetsu J."/>
            <person name="Higashi K."/>
            <person name="Shibata D."/>
            <person name="Kamiya Y."/>
            <person name="Sato N."/>
            <person name="Nakamura Y."/>
            <person name="Tabata S."/>
            <person name="Ida S."/>
            <person name="Kurokawa K."/>
            <person name="Ohta H."/>
        </authorList>
    </citation>
    <scope>NUCLEOTIDE SEQUENCE [LARGE SCALE GENOMIC DNA]</scope>
    <source>
        <strain evidence="2 3">NIES-2285</strain>
    </source>
</reference>
<proteinExistence type="predicted"/>
<dbReference type="SUPFAM" id="SSF53474">
    <property type="entry name" value="alpha/beta-Hydrolases"/>
    <property type="match status" value="1"/>
</dbReference>
<dbReference type="Gene3D" id="3.40.50.1820">
    <property type="entry name" value="alpha/beta hydrolase"/>
    <property type="match status" value="1"/>
</dbReference>
<dbReference type="OrthoDB" id="10670341at2759"/>
<sequence>MAAPSVSQRCALSYGPAVAHAHLSKGCFTKVDPPLVARGRVQIPTLASVQSVSSLRAISTLCKRTCTAGVRARQEPEQFVYRGSAPGAGGVPWSKRADQLRNGRQSFSKAAGTAAPEAQGGSASDEQRTALLTSWLDNEERRNLLALAIDAAFLLQGINSVKGIIANELARQEPKAIAPFIDTAYGGLQQMKTGLKTAIEARTTGRPVQEELLTGFVRHTKELAASVNGLLTKGSDKTEVSEDFLLGLAKFSSGSSAGAGALAVVQNLTEQSGKRASAEAQDMCADYLDALLEGCLGVVQSLLVGLENVRALFEFEAPPPSLLSRFQIQLTRTLPTKLLRTFGREESVSDRKEPPAQGVASLGKPVELPYAVQKVFFATDRVLAGGSPEGVLAYSNKMHDTLETGWTNVSIPSKWEDGSRRKPGEIGKDTDDSSERAAQYHIILLPGQNGTYPSDRVAFYEDLRQETEARGGELLLFIHGFNTSFKGAIRGAAQLAFDLKTDAGSYEGAVLAYDWASYAETLRYGFLPGKGNDDRDRARTSAGRLAGLLRELAASFPGKKLHIVAHSMGNYCLKNALDLLNADPADFRVMVNQLLPLGGSPDAPLVTLFCSRGDWALVVSSVLRFVGVDFGYRAGLFREWLLLRKGHRVHPVLLPGQLDTVDASGFATDGFGHGYFSNNESLLAEISKIINHGKAAQERLHIEPLSLEVQSECEACTNWYKVTKPKPQRA</sequence>
<feature type="compositionally biased region" description="Basic and acidic residues" evidence="1">
    <location>
        <begin position="414"/>
        <end position="433"/>
    </location>
</feature>
<protein>
    <recommendedName>
        <fullName evidence="4">Alpha/beta-Hydrolases superfamily protein</fullName>
    </recommendedName>
</protein>
<name>A0A1Y1HWD9_KLENI</name>
<keyword evidence="3" id="KW-1185">Reference proteome</keyword>
<organism evidence="2 3">
    <name type="scientific">Klebsormidium nitens</name>
    <name type="common">Green alga</name>
    <name type="synonym">Ulothrix nitens</name>
    <dbReference type="NCBI Taxonomy" id="105231"/>
    <lineage>
        <taxon>Eukaryota</taxon>
        <taxon>Viridiplantae</taxon>
        <taxon>Streptophyta</taxon>
        <taxon>Klebsormidiophyceae</taxon>
        <taxon>Klebsormidiales</taxon>
        <taxon>Klebsormidiaceae</taxon>
        <taxon>Klebsormidium</taxon>
    </lineage>
</organism>
<dbReference type="Pfam" id="PF05990">
    <property type="entry name" value="DUF900"/>
    <property type="match status" value="1"/>
</dbReference>
<dbReference type="AlphaFoldDB" id="A0A1Y1HWD9"/>
<feature type="region of interest" description="Disordered" evidence="1">
    <location>
        <begin position="413"/>
        <end position="433"/>
    </location>
</feature>